<gene>
    <name evidence="2" type="ORF">GCM10008939_00870</name>
</gene>
<comment type="caution">
    <text evidence="2">The sequence shown here is derived from an EMBL/GenBank/DDBJ whole genome shotgun (WGS) entry which is preliminary data.</text>
</comment>
<dbReference type="SUPFAM" id="SSF56601">
    <property type="entry name" value="beta-lactamase/transpeptidase-like"/>
    <property type="match status" value="1"/>
</dbReference>
<dbReference type="InterPro" id="IPR012338">
    <property type="entry name" value="Beta-lactam/transpept-like"/>
</dbReference>
<protein>
    <submittedName>
        <fullName evidence="2">Serine hydrolase</fullName>
    </submittedName>
</protein>
<sequence>MRLQAPRRLRNKGRYVLLALVALAGGTAWLNRAGSGTDPLLPGRARAAMQAGGVTGTAGAGGVQVTQGTPCLNAPAGTEAPAPPPRLSGRLGLYVAVVDPVTLQPRRVVSHDPDGVFPLASTYKQAVLWAVLRQKDAGTLRLSETFEVTPGTQSLGNYPYDHSDVPTLAARMIHNSDNTATDLLHRRVGLQAVQDVADTLGLCRTRLILPTKDWWTAQAGLSGNFPGAAAFASLRGPELLRAAQALDEDARRNRADVLQRRLNDYFDHRYAPDTDLGTQNVSTPAEFAHLVAAEFLRSGLSADAQQMQRSVMATGFGRTRLQAPVTYWGGKGGNGWRLLTFSGYLHTAGGEDVVYAFMQHGADQEYTMHNTGAAFAWINAAMKTVLLEGDGGHVQPDAAAAPTAARPAMPTAP</sequence>
<evidence type="ECO:0000313" key="3">
    <source>
        <dbReference type="Proteomes" id="UP000635726"/>
    </source>
</evidence>
<evidence type="ECO:0000313" key="2">
    <source>
        <dbReference type="EMBL" id="GGJ60969.1"/>
    </source>
</evidence>
<reference evidence="2" key="1">
    <citation type="journal article" date="2014" name="Int. J. Syst. Evol. Microbiol.">
        <title>Complete genome sequence of Corynebacterium casei LMG S-19264T (=DSM 44701T), isolated from a smear-ripened cheese.</title>
        <authorList>
            <consortium name="US DOE Joint Genome Institute (JGI-PGF)"/>
            <person name="Walter F."/>
            <person name="Albersmeier A."/>
            <person name="Kalinowski J."/>
            <person name="Ruckert C."/>
        </authorList>
    </citation>
    <scope>NUCLEOTIDE SEQUENCE</scope>
    <source>
        <strain evidence="2">JCM 14371</strain>
    </source>
</reference>
<dbReference type="Pfam" id="PF13354">
    <property type="entry name" value="Beta-lactamase2"/>
    <property type="match status" value="1"/>
</dbReference>
<proteinExistence type="predicted"/>
<dbReference type="GO" id="GO:0008800">
    <property type="term" value="F:beta-lactamase activity"/>
    <property type="evidence" value="ECO:0007669"/>
    <property type="project" value="InterPro"/>
</dbReference>
<dbReference type="GO" id="GO:0030655">
    <property type="term" value="P:beta-lactam antibiotic catabolic process"/>
    <property type="evidence" value="ECO:0007669"/>
    <property type="project" value="InterPro"/>
</dbReference>
<keyword evidence="2" id="KW-0378">Hydrolase</keyword>
<feature type="domain" description="Beta-lactamase class A catalytic" evidence="1">
    <location>
        <begin position="106"/>
        <end position="355"/>
    </location>
</feature>
<keyword evidence="3" id="KW-1185">Reference proteome</keyword>
<dbReference type="RefSeq" id="WP_188960270.1">
    <property type="nucleotide sequence ID" value="NZ_BMOE01000001.1"/>
</dbReference>
<name>A0A917P4A4_9DEIO</name>
<dbReference type="InterPro" id="IPR045155">
    <property type="entry name" value="Beta-lactam_cat"/>
</dbReference>
<accession>A0A917P4A4</accession>
<dbReference type="AlphaFoldDB" id="A0A917P4A4"/>
<dbReference type="InterPro" id="IPR000871">
    <property type="entry name" value="Beta-lactam_class-A"/>
</dbReference>
<dbReference type="EMBL" id="BMOE01000001">
    <property type="protein sequence ID" value="GGJ60969.1"/>
    <property type="molecule type" value="Genomic_DNA"/>
</dbReference>
<dbReference type="PANTHER" id="PTHR35333">
    <property type="entry name" value="BETA-LACTAMASE"/>
    <property type="match status" value="1"/>
</dbReference>
<dbReference type="PANTHER" id="PTHR35333:SF4">
    <property type="entry name" value="SLR0121 PROTEIN"/>
    <property type="match status" value="1"/>
</dbReference>
<dbReference type="GO" id="GO:0046677">
    <property type="term" value="P:response to antibiotic"/>
    <property type="evidence" value="ECO:0007669"/>
    <property type="project" value="InterPro"/>
</dbReference>
<reference evidence="2" key="2">
    <citation type="submission" date="2020-09" db="EMBL/GenBank/DDBJ databases">
        <authorList>
            <person name="Sun Q."/>
            <person name="Ohkuma M."/>
        </authorList>
    </citation>
    <scope>NUCLEOTIDE SEQUENCE</scope>
    <source>
        <strain evidence="2">JCM 14371</strain>
    </source>
</reference>
<dbReference type="Gene3D" id="3.40.710.10">
    <property type="entry name" value="DD-peptidase/beta-lactamase superfamily"/>
    <property type="match status" value="1"/>
</dbReference>
<organism evidence="2 3">
    <name type="scientific">Deinococcus aquiradiocola</name>
    <dbReference type="NCBI Taxonomy" id="393059"/>
    <lineage>
        <taxon>Bacteria</taxon>
        <taxon>Thermotogati</taxon>
        <taxon>Deinococcota</taxon>
        <taxon>Deinococci</taxon>
        <taxon>Deinococcales</taxon>
        <taxon>Deinococcaceae</taxon>
        <taxon>Deinococcus</taxon>
    </lineage>
</organism>
<dbReference type="Proteomes" id="UP000635726">
    <property type="component" value="Unassembled WGS sequence"/>
</dbReference>
<evidence type="ECO:0000259" key="1">
    <source>
        <dbReference type="Pfam" id="PF13354"/>
    </source>
</evidence>